<keyword evidence="5" id="KW-1185">Reference proteome</keyword>
<organism evidence="4 5">
    <name type="scientific">Edaphobacter aggregans</name>
    <dbReference type="NCBI Taxonomy" id="570835"/>
    <lineage>
        <taxon>Bacteria</taxon>
        <taxon>Pseudomonadati</taxon>
        <taxon>Acidobacteriota</taxon>
        <taxon>Terriglobia</taxon>
        <taxon>Terriglobales</taxon>
        <taxon>Acidobacteriaceae</taxon>
        <taxon>Edaphobacter</taxon>
    </lineage>
</organism>
<dbReference type="PROSITE" id="PS50977">
    <property type="entry name" value="HTH_TETR_2"/>
    <property type="match status" value="1"/>
</dbReference>
<dbReference type="Pfam" id="PF00440">
    <property type="entry name" value="TetR_N"/>
    <property type="match status" value="1"/>
</dbReference>
<dbReference type="InterPro" id="IPR036271">
    <property type="entry name" value="Tet_transcr_reg_TetR-rel_C_sf"/>
</dbReference>
<dbReference type="PANTHER" id="PTHR30055">
    <property type="entry name" value="HTH-TYPE TRANSCRIPTIONAL REGULATOR RUTR"/>
    <property type="match status" value="1"/>
</dbReference>
<dbReference type="InterPro" id="IPR009057">
    <property type="entry name" value="Homeodomain-like_sf"/>
</dbReference>
<name>A0A3R9PPB0_9BACT</name>
<keyword evidence="1 2" id="KW-0238">DNA-binding</keyword>
<evidence type="ECO:0000256" key="2">
    <source>
        <dbReference type="PROSITE-ProRule" id="PRU00335"/>
    </source>
</evidence>
<dbReference type="PRINTS" id="PR00455">
    <property type="entry name" value="HTHTETR"/>
</dbReference>
<evidence type="ECO:0000313" key="5">
    <source>
        <dbReference type="Proteomes" id="UP000269669"/>
    </source>
</evidence>
<evidence type="ECO:0000313" key="4">
    <source>
        <dbReference type="EMBL" id="RSL14857.1"/>
    </source>
</evidence>
<dbReference type="OrthoDB" id="9809994at2"/>
<accession>A0A3R9PPB0</accession>
<dbReference type="InterPro" id="IPR001647">
    <property type="entry name" value="HTH_TetR"/>
</dbReference>
<dbReference type="InterPro" id="IPR013570">
    <property type="entry name" value="Tscrpt_reg_YsiA_C"/>
</dbReference>
<dbReference type="Pfam" id="PF08359">
    <property type="entry name" value="TetR_C_4"/>
    <property type="match status" value="1"/>
</dbReference>
<dbReference type="RefSeq" id="WP_125483672.1">
    <property type="nucleotide sequence ID" value="NZ_RSDW01000001.1"/>
</dbReference>
<comment type="caution">
    <text evidence="4">The sequence shown here is derived from an EMBL/GenBank/DDBJ whole genome shotgun (WGS) entry which is preliminary data.</text>
</comment>
<proteinExistence type="predicted"/>
<feature type="DNA-binding region" description="H-T-H motif" evidence="2">
    <location>
        <begin position="56"/>
        <end position="75"/>
    </location>
</feature>
<protein>
    <submittedName>
        <fullName evidence="4">TetR family transcriptional regulator</fullName>
    </submittedName>
</protein>
<dbReference type="Gene3D" id="1.10.10.60">
    <property type="entry name" value="Homeodomain-like"/>
    <property type="match status" value="1"/>
</dbReference>
<dbReference type="Gene3D" id="1.10.357.10">
    <property type="entry name" value="Tetracycline Repressor, domain 2"/>
    <property type="match status" value="1"/>
</dbReference>
<dbReference type="AlphaFoldDB" id="A0A3R9PPB0"/>
<dbReference type="Proteomes" id="UP000269669">
    <property type="component" value="Unassembled WGS sequence"/>
</dbReference>
<gene>
    <name evidence="4" type="ORF">EDE15_0325</name>
</gene>
<feature type="domain" description="HTH tetR-type" evidence="3">
    <location>
        <begin position="33"/>
        <end position="93"/>
    </location>
</feature>
<dbReference type="GO" id="GO:0003700">
    <property type="term" value="F:DNA-binding transcription factor activity"/>
    <property type="evidence" value="ECO:0007669"/>
    <property type="project" value="TreeGrafter"/>
</dbReference>
<dbReference type="GO" id="GO:0000976">
    <property type="term" value="F:transcription cis-regulatory region binding"/>
    <property type="evidence" value="ECO:0007669"/>
    <property type="project" value="TreeGrafter"/>
</dbReference>
<dbReference type="SUPFAM" id="SSF48498">
    <property type="entry name" value="Tetracyclin repressor-like, C-terminal domain"/>
    <property type="match status" value="1"/>
</dbReference>
<dbReference type="PANTHER" id="PTHR30055:SF195">
    <property type="entry name" value="FATTY ACID METABOLISM REGULATOR PROTEIN"/>
    <property type="match status" value="1"/>
</dbReference>
<dbReference type="InterPro" id="IPR050109">
    <property type="entry name" value="HTH-type_TetR-like_transc_reg"/>
</dbReference>
<dbReference type="EMBL" id="RSDW01000001">
    <property type="protein sequence ID" value="RSL14857.1"/>
    <property type="molecule type" value="Genomic_DNA"/>
</dbReference>
<evidence type="ECO:0000256" key="1">
    <source>
        <dbReference type="ARBA" id="ARBA00023125"/>
    </source>
</evidence>
<dbReference type="SUPFAM" id="SSF46689">
    <property type="entry name" value="Homeodomain-like"/>
    <property type="match status" value="1"/>
</dbReference>
<evidence type="ECO:0000259" key="3">
    <source>
        <dbReference type="PROSITE" id="PS50977"/>
    </source>
</evidence>
<sequence>MTAGVERKRAVGQAAVEGGVQTSGQVPATGPGSEKYQRILDAAVEVIAEHGYFNSPVSKIAKRAGVADGTVYLYFKSKDDVLRTAIDTTFAKFYKQVEEAFRTVKGPREQLEYIAQVHLESHSVNRSMAILMQTEVRQSARFIAEFSHHHLVKYIQVVREVVRRGQQEGIFRRDVSDGVVAHCMFGAIDELLSSAVFTGRVYDAKVTAAQVMDVLLQGIGSRG</sequence>
<reference evidence="4 5" key="1">
    <citation type="submission" date="2018-12" db="EMBL/GenBank/DDBJ databases">
        <title>Sequencing of bacterial isolates from soil warming experiment in Harvard Forest, Massachusetts, USA.</title>
        <authorList>
            <person name="Deangelis K."/>
        </authorList>
    </citation>
    <scope>NUCLEOTIDE SEQUENCE [LARGE SCALE GENOMIC DNA]</scope>
    <source>
        <strain evidence="4 5">EB153</strain>
    </source>
</reference>